<name>A0A0B6YJA8_9EUPU</name>
<feature type="non-terminal residue" evidence="1">
    <location>
        <position position="1"/>
    </location>
</feature>
<accession>A0A0B6YJA8</accession>
<reference evidence="1" key="1">
    <citation type="submission" date="2014-12" db="EMBL/GenBank/DDBJ databases">
        <title>Insight into the proteome of Arion vulgaris.</title>
        <authorList>
            <person name="Aradska J."/>
            <person name="Bulat T."/>
            <person name="Smidak R."/>
            <person name="Sarate P."/>
            <person name="Gangsoo J."/>
            <person name="Sialana F."/>
            <person name="Bilban M."/>
            <person name="Lubec G."/>
        </authorList>
    </citation>
    <scope>NUCLEOTIDE SEQUENCE</scope>
    <source>
        <tissue evidence="1">Skin</tissue>
    </source>
</reference>
<gene>
    <name evidence="1" type="primary">ORF25573</name>
</gene>
<dbReference type="EMBL" id="HACG01008730">
    <property type="protein sequence ID" value="CEK55595.1"/>
    <property type="molecule type" value="Transcribed_RNA"/>
</dbReference>
<protein>
    <submittedName>
        <fullName evidence="1">Uncharacterized protein</fullName>
    </submittedName>
</protein>
<organism evidence="1">
    <name type="scientific">Arion vulgaris</name>
    <dbReference type="NCBI Taxonomy" id="1028688"/>
    <lineage>
        <taxon>Eukaryota</taxon>
        <taxon>Metazoa</taxon>
        <taxon>Spiralia</taxon>
        <taxon>Lophotrochozoa</taxon>
        <taxon>Mollusca</taxon>
        <taxon>Gastropoda</taxon>
        <taxon>Heterobranchia</taxon>
        <taxon>Euthyneura</taxon>
        <taxon>Panpulmonata</taxon>
        <taxon>Eupulmonata</taxon>
        <taxon>Stylommatophora</taxon>
        <taxon>Helicina</taxon>
        <taxon>Arionoidea</taxon>
        <taxon>Arionidae</taxon>
        <taxon>Arion</taxon>
    </lineage>
</organism>
<sequence length="106" mass="11205">PVIFSRSSPTAIISQSSKPSGLLHNISSTSVSQICSPSAQKSHTSPAELTTLSAYEKLKTQVQHQEEIEGQALKNLGIAVKLEGSSHSELFDQDGNAQISQKAGDS</sequence>
<dbReference type="AlphaFoldDB" id="A0A0B6YJA8"/>
<evidence type="ECO:0000313" key="1">
    <source>
        <dbReference type="EMBL" id="CEK55595.1"/>
    </source>
</evidence>
<proteinExistence type="predicted"/>